<dbReference type="Pfam" id="PF00285">
    <property type="entry name" value="Citrate_synt"/>
    <property type="match status" value="1"/>
</dbReference>
<dbReference type="InterPro" id="IPR016142">
    <property type="entry name" value="Citrate_synth-like_lrg_a-sub"/>
</dbReference>
<gene>
    <name evidence="1" type="ORF">METZ01_LOCUS73046</name>
</gene>
<dbReference type="InterPro" id="IPR016143">
    <property type="entry name" value="Citrate_synth-like_sm_a-sub"/>
</dbReference>
<evidence type="ECO:0000313" key="1">
    <source>
        <dbReference type="EMBL" id="SVA20192.1"/>
    </source>
</evidence>
<feature type="non-terminal residue" evidence="1">
    <location>
        <position position="1"/>
    </location>
</feature>
<name>A0A381TVX1_9ZZZZ</name>
<dbReference type="PANTHER" id="PTHR42871:SF1">
    <property type="entry name" value="CITRATE SYNTHASE"/>
    <property type="match status" value="1"/>
</dbReference>
<dbReference type="Gene3D" id="1.10.580.10">
    <property type="entry name" value="Citrate Synthase, domain 1"/>
    <property type="match status" value="1"/>
</dbReference>
<dbReference type="PANTHER" id="PTHR42871">
    <property type="entry name" value="CITRATE SYNTHASE"/>
    <property type="match status" value="1"/>
</dbReference>
<sequence length="64" mass="7443">YSGIIYKAMGIPLEMFTVMFALSRTVGWATHWCEMMSSPKTKIGRPRQLYTGPTERDYIPIEKR</sequence>
<dbReference type="SUPFAM" id="SSF48256">
    <property type="entry name" value="Citrate synthase"/>
    <property type="match status" value="1"/>
</dbReference>
<organism evidence="1">
    <name type="scientific">marine metagenome</name>
    <dbReference type="NCBI Taxonomy" id="408172"/>
    <lineage>
        <taxon>unclassified sequences</taxon>
        <taxon>metagenomes</taxon>
        <taxon>ecological metagenomes</taxon>
    </lineage>
</organism>
<reference evidence="1" key="1">
    <citation type="submission" date="2018-05" db="EMBL/GenBank/DDBJ databases">
        <authorList>
            <person name="Lanie J.A."/>
            <person name="Ng W.-L."/>
            <person name="Kazmierczak K.M."/>
            <person name="Andrzejewski T.M."/>
            <person name="Davidsen T.M."/>
            <person name="Wayne K.J."/>
            <person name="Tettelin H."/>
            <person name="Glass J.I."/>
            <person name="Rusch D."/>
            <person name="Podicherti R."/>
            <person name="Tsui H.-C.T."/>
            <person name="Winkler M.E."/>
        </authorList>
    </citation>
    <scope>NUCLEOTIDE SEQUENCE</scope>
</reference>
<dbReference type="Gene3D" id="1.10.230.10">
    <property type="entry name" value="Cytochrome P450-Terp, domain 2"/>
    <property type="match status" value="1"/>
</dbReference>
<dbReference type="GO" id="GO:0046912">
    <property type="term" value="F:acyltransferase activity, acyl groups converted into alkyl on transfer"/>
    <property type="evidence" value="ECO:0007669"/>
    <property type="project" value="InterPro"/>
</dbReference>
<dbReference type="AlphaFoldDB" id="A0A381TVX1"/>
<dbReference type="InterPro" id="IPR036969">
    <property type="entry name" value="Citrate_synthase_sf"/>
</dbReference>
<accession>A0A381TVX1</accession>
<dbReference type="EMBL" id="UINC01005263">
    <property type="protein sequence ID" value="SVA20192.1"/>
    <property type="molecule type" value="Genomic_DNA"/>
</dbReference>
<protein>
    <submittedName>
        <fullName evidence="1">Uncharacterized protein</fullName>
    </submittedName>
</protein>
<proteinExistence type="predicted"/>
<dbReference type="InterPro" id="IPR002020">
    <property type="entry name" value="Citrate_synthase"/>
</dbReference>